<organism evidence="2">
    <name type="scientific">bioreactor metagenome</name>
    <dbReference type="NCBI Taxonomy" id="1076179"/>
    <lineage>
        <taxon>unclassified sequences</taxon>
        <taxon>metagenomes</taxon>
        <taxon>ecological metagenomes</taxon>
    </lineage>
</organism>
<evidence type="ECO:0000256" key="1">
    <source>
        <dbReference type="SAM" id="MobiDB-lite"/>
    </source>
</evidence>
<feature type="compositionally biased region" description="Polar residues" evidence="1">
    <location>
        <begin position="187"/>
        <end position="200"/>
    </location>
</feature>
<protein>
    <submittedName>
        <fullName evidence="2">Uncharacterized protein</fullName>
    </submittedName>
</protein>
<dbReference type="EMBL" id="VSSQ01011065">
    <property type="protein sequence ID" value="MPM45913.1"/>
    <property type="molecule type" value="Genomic_DNA"/>
</dbReference>
<accession>A0A645A500</accession>
<reference evidence="2" key="1">
    <citation type="submission" date="2019-08" db="EMBL/GenBank/DDBJ databases">
        <authorList>
            <person name="Kucharzyk K."/>
            <person name="Murdoch R.W."/>
            <person name="Higgins S."/>
            <person name="Loffler F."/>
        </authorList>
    </citation>
    <scope>NUCLEOTIDE SEQUENCE</scope>
</reference>
<evidence type="ECO:0000313" key="2">
    <source>
        <dbReference type="EMBL" id="MPM45913.1"/>
    </source>
</evidence>
<comment type="caution">
    <text evidence="2">The sequence shown here is derived from an EMBL/GenBank/DDBJ whole genome shotgun (WGS) entry which is preliminary data.</text>
</comment>
<feature type="compositionally biased region" description="Basic and acidic residues" evidence="1">
    <location>
        <begin position="203"/>
        <end position="214"/>
    </location>
</feature>
<feature type="region of interest" description="Disordered" evidence="1">
    <location>
        <begin position="183"/>
        <end position="219"/>
    </location>
</feature>
<name>A0A645A500_9ZZZZ</name>
<sequence length="327" mass="35387">MLRGICIYHGGTAVQIGTDKGTGTGKAADQMVLPAKLGKLDGELLLHPVQIGKAFLSSCFDHQHRLAVGTMLCLAEQVACHKGRIGKGISHHHHLARTCRHIDGTALTAHLLFGLGHILVARPENLVHCLDGFGSISKCCYGLCTPNFIDLCDGTELCCVQNGWMNFPLLVRRGGKHHRWAPCHLGRNSQHQNGGKQGSRTAGDVKPHPAERNHPARKCNPGSHVNLLTLGKLCLVKGADIFQGFGKCSLESGTDQLLSLRKLIFAYPQTLQCCPIELECKAQKCRIPFAFDRFENGTHPLSHIRSIGGVALQGCSKVLLLGNVKAC</sequence>
<proteinExistence type="predicted"/>
<dbReference type="AlphaFoldDB" id="A0A645A500"/>
<gene>
    <name evidence="2" type="ORF">SDC9_92605</name>
</gene>